<dbReference type="SUPFAM" id="SSF55811">
    <property type="entry name" value="Nudix"/>
    <property type="match status" value="1"/>
</dbReference>
<name>A0A2H0D128_9BACT</name>
<dbReference type="PROSITE" id="PS51462">
    <property type="entry name" value="NUDIX"/>
    <property type="match status" value="1"/>
</dbReference>
<dbReference type="FunFam" id="3.90.79.10:FF:000060">
    <property type="entry name" value="Nudix hydrolase 1"/>
    <property type="match status" value="1"/>
</dbReference>
<dbReference type="Proteomes" id="UP000230159">
    <property type="component" value="Unassembled WGS sequence"/>
</dbReference>
<accession>A0A2H0D128</accession>
<dbReference type="Gene3D" id="3.90.79.10">
    <property type="entry name" value="Nucleoside Triphosphate Pyrophosphohydrolase"/>
    <property type="match status" value="1"/>
</dbReference>
<dbReference type="InterPro" id="IPR015797">
    <property type="entry name" value="NUDIX_hydrolase-like_dom_sf"/>
</dbReference>
<keyword evidence="1" id="KW-0378">Hydrolase</keyword>
<evidence type="ECO:0000313" key="3">
    <source>
        <dbReference type="EMBL" id="PIP75863.1"/>
    </source>
</evidence>
<evidence type="ECO:0000256" key="1">
    <source>
        <dbReference type="ARBA" id="ARBA00022801"/>
    </source>
</evidence>
<dbReference type="Pfam" id="PF00293">
    <property type="entry name" value="NUDIX"/>
    <property type="match status" value="1"/>
</dbReference>
<protein>
    <submittedName>
        <fullName evidence="3">ADP-ribose pyrophosphatase</fullName>
    </submittedName>
</protein>
<dbReference type="GO" id="GO:0035539">
    <property type="term" value="F:8-oxo-7,8-dihydrodeoxyguanosine triphosphate pyrophosphatase activity"/>
    <property type="evidence" value="ECO:0007669"/>
    <property type="project" value="TreeGrafter"/>
</dbReference>
<dbReference type="InterPro" id="IPR000086">
    <property type="entry name" value="NUDIX_hydrolase_dom"/>
</dbReference>
<dbReference type="InterPro" id="IPR020084">
    <property type="entry name" value="NUDIX_hydrolase_CS"/>
</dbReference>
<dbReference type="EMBL" id="PCTN01000060">
    <property type="protein sequence ID" value="PIP75863.1"/>
    <property type="molecule type" value="Genomic_DNA"/>
</dbReference>
<dbReference type="PANTHER" id="PTHR16099:SF5">
    <property type="entry name" value="NUCLEOTIDE TRIPHOSPHATE DIPHOSPHATASE NUDT15"/>
    <property type="match status" value="1"/>
</dbReference>
<sequence length="144" mass="16081">MKKEDKPKVGVGVIILDKEGKVLIGKRKGSHAPYYSIPGGSLDFSETFEGCARREVKEEANLSIKDPQVIAVTNNLETSRKEGVHYISVILLAKGFSGDLKIMETDKCEQWLWADPNNLPRPHFDASARAIKSYLAGKFYIKLE</sequence>
<dbReference type="GO" id="GO:0005829">
    <property type="term" value="C:cytosol"/>
    <property type="evidence" value="ECO:0007669"/>
    <property type="project" value="TreeGrafter"/>
</dbReference>
<dbReference type="GO" id="GO:0006203">
    <property type="term" value="P:dGTP catabolic process"/>
    <property type="evidence" value="ECO:0007669"/>
    <property type="project" value="TreeGrafter"/>
</dbReference>
<evidence type="ECO:0000313" key="4">
    <source>
        <dbReference type="Proteomes" id="UP000230159"/>
    </source>
</evidence>
<dbReference type="PANTHER" id="PTHR16099">
    <property type="entry name" value="8-OXO-DGTP DIPHOSPHATES NUDT15"/>
    <property type="match status" value="1"/>
</dbReference>
<dbReference type="AlphaFoldDB" id="A0A2H0D128"/>
<gene>
    <name evidence="3" type="ORF">COW86_01355</name>
</gene>
<comment type="caution">
    <text evidence="3">The sequence shown here is derived from an EMBL/GenBank/DDBJ whole genome shotgun (WGS) entry which is preliminary data.</text>
</comment>
<evidence type="ECO:0000259" key="2">
    <source>
        <dbReference type="PROSITE" id="PS51462"/>
    </source>
</evidence>
<organism evidence="3 4">
    <name type="scientific">Candidatus Kuenenbacteria bacterium CG22_combo_CG10-13_8_21_14_all_39_9</name>
    <dbReference type="NCBI Taxonomy" id="1974621"/>
    <lineage>
        <taxon>Bacteria</taxon>
        <taxon>Candidatus Kueneniibacteriota</taxon>
    </lineage>
</organism>
<dbReference type="CDD" id="cd04678">
    <property type="entry name" value="NUDIX_MTH2_Nudt15"/>
    <property type="match status" value="1"/>
</dbReference>
<dbReference type="PROSITE" id="PS00893">
    <property type="entry name" value="NUDIX_BOX"/>
    <property type="match status" value="1"/>
</dbReference>
<reference evidence="3 4" key="1">
    <citation type="submission" date="2017-09" db="EMBL/GenBank/DDBJ databases">
        <title>Depth-based differentiation of microbial function through sediment-hosted aquifers and enrichment of novel symbionts in the deep terrestrial subsurface.</title>
        <authorList>
            <person name="Probst A.J."/>
            <person name="Ladd B."/>
            <person name="Jarett J.K."/>
            <person name="Geller-Mcgrath D.E."/>
            <person name="Sieber C.M."/>
            <person name="Emerson J.B."/>
            <person name="Anantharaman K."/>
            <person name="Thomas B.C."/>
            <person name="Malmstrom R."/>
            <person name="Stieglmeier M."/>
            <person name="Klingl A."/>
            <person name="Woyke T."/>
            <person name="Ryan C.M."/>
            <person name="Banfield J.F."/>
        </authorList>
    </citation>
    <scope>NUCLEOTIDE SEQUENCE [LARGE SCALE GENOMIC DNA]</scope>
    <source>
        <strain evidence="3">CG22_combo_CG10-13_8_21_14_all_39_9</strain>
    </source>
</reference>
<proteinExistence type="predicted"/>
<feature type="domain" description="Nudix hydrolase" evidence="2">
    <location>
        <begin position="6"/>
        <end position="139"/>
    </location>
</feature>